<name>X1JRD9_9ZZZZ</name>
<dbReference type="Pfam" id="PF13946">
    <property type="entry name" value="DUF4214"/>
    <property type="match status" value="1"/>
</dbReference>
<evidence type="ECO:0000259" key="1">
    <source>
        <dbReference type="Pfam" id="PF13946"/>
    </source>
</evidence>
<dbReference type="AlphaFoldDB" id="X1JRD9"/>
<reference evidence="2" key="1">
    <citation type="journal article" date="2014" name="Front. Microbiol.">
        <title>High frequency of phylogenetically diverse reductive dehalogenase-homologous genes in deep subseafloor sedimentary metagenomes.</title>
        <authorList>
            <person name="Kawai M."/>
            <person name="Futagami T."/>
            <person name="Toyoda A."/>
            <person name="Takaki Y."/>
            <person name="Nishi S."/>
            <person name="Hori S."/>
            <person name="Arai W."/>
            <person name="Tsubouchi T."/>
            <person name="Morono Y."/>
            <person name="Uchiyama I."/>
            <person name="Ito T."/>
            <person name="Fujiyama A."/>
            <person name="Inagaki F."/>
            <person name="Takami H."/>
        </authorList>
    </citation>
    <scope>NUCLEOTIDE SEQUENCE</scope>
    <source>
        <strain evidence="2">Expedition CK06-06</strain>
    </source>
</reference>
<comment type="caution">
    <text evidence="2">The sequence shown here is derived from an EMBL/GenBank/DDBJ whole genome shotgun (WGS) entry which is preliminary data.</text>
</comment>
<feature type="non-terminal residue" evidence="2">
    <location>
        <position position="1"/>
    </location>
</feature>
<evidence type="ECO:0000313" key="2">
    <source>
        <dbReference type="EMBL" id="GAH97316.1"/>
    </source>
</evidence>
<accession>X1JRD9</accession>
<dbReference type="EMBL" id="BARV01002894">
    <property type="protein sequence ID" value="GAH97316.1"/>
    <property type="molecule type" value="Genomic_DNA"/>
</dbReference>
<organism evidence="2">
    <name type="scientific">marine sediment metagenome</name>
    <dbReference type="NCBI Taxonomy" id="412755"/>
    <lineage>
        <taxon>unclassified sequences</taxon>
        <taxon>metagenomes</taxon>
        <taxon>ecological metagenomes</taxon>
    </lineage>
</organism>
<feature type="domain" description="DUF4214" evidence="1">
    <location>
        <begin position="25"/>
        <end position="66"/>
    </location>
</feature>
<protein>
    <recommendedName>
        <fullName evidence="1">DUF4214 domain-containing protein</fullName>
    </recommendedName>
</protein>
<dbReference type="InterPro" id="IPR025282">
    <property type="entry name" value="DUF4214"/>
</dbReference>
<gene>
    <name evidence="2" type="ORF">S06H3_07208</name>
</gene>
<proteinExistence type="predicted"/>
<sequence length="75" mass="8038">AVLVGVLVLTLFPTILDGGSAEQVQGFVTRFYIQCLGRQPDSEGLNEWVGRLLNGSKTGADVAEGFGFNSFSYHS</sequence>